<dbReference type="EMBL" id="RXFT01000029">
    <property type="protein sequence ID" value="RUR71948.1"/>
    <property type="molecule type" value="Genomic_DNA"/>
</dbReference>
<organism evidence="1 2">
    <name type="scientific">Variovorax guangxiensis</name>
    <dbReference type="NCBI Taxonomy" id="1775474"/>
    <lineage>
        <taxon>Bacteria</taxon>
        <taxon>Pseudomonadati</taxon>
        <taxon>Pseudomonadota</taxon>
        <taxon>Betaproteobacteria</taxon>
        <taxon>Burkholderiales</taxon>
        <taxon>Comamonadaceae</taxon>
        <taxon>Variovorax</taxon>
    </lineage>
</organism>
<sequence>MTAQARTVLRDPRFSLRREFTGQPTAMWVIRFCGAWIGLQFQTRATARAARRAAIVARNEAPGSPVKE</sequence>
<dbReference type="RefSeq" id="WP_126026003.1">
    <property type="nucleotide sequence ID" value="NZ_RXFT01000029.1"/>
</dbReference>
<name>A0A433MVU9_9BURK</name>
<proteinExistence type="predicted"/>
<comment type="caution">
    <text evidence="1">The sequence shown here is derived from an EMBL/GenBank/DDBJ whole genome shotgun (WGS) entry which is preliminary data.</text>
</comment>
<reference evidence="1 2" key="1">
    <citation type="submission" date="2018-12" db="EMBL/GenBank/DDBJ databases">
        <title>The genome sequences of Variovorax guangxiensis DSM 27352.</title>
        <authorList>
            <person name="Gao J."/>
            <person name="Sun J."/>
        </authorList>
    </citation>
    <scope>NUCLEOTIDE SEQUENCE [LARGE SCALE GENOMIC DNA]</scope>
    <source>
        <strain evidence="1 2">DSM 27352</strain>
    </source>
</reference>
<evidence type="ECO:0000313" key="1">
    <source>
        <dbReference type="EMBL" id="RUR71948.1"/>
    </source>
</evidence>
<dbReference type="Proteomes" id="UP000281118">
    <property type="component" value="Unassembled WGS sequence"/>
</dbReference>
<dbReference type="AlphaFoldDB" id="A0A433MVU9"/>
<protein>
    <submittedName>
        <fullName evidence="1">Uncharacterized protein</fullName>
    </submittedName>
</protein>
<accession>A0A433MVU9</accession>
<gene>
    <name evidence="1" type="ORF">EJP67_33370</name>
</gene>
<evidence type="ECO:0000313" key="2">
    <source>
        <dbReference type="Proteomes" id="UP000281118"/>
    </source>
</evidence>